<evidence type="ECO:0000313" key="9">
    <source>
        <dbReference type="EMBL" id="SSX24457.1"/>
    </source>
</evidence>
<dbReference type="PROSITE" id="PS01001">
    <property type="entry name" value="SDH_CYT_2"/>
    <property type="match status" value="1"/>
</dbReference>
<organism evidence="9">
    <name type="scientific">Culicoides sonorensis</name>
    <name type="common">Biting midge</name>
    <dbReference type="NCBI Taxonomy" id="179676"/>
    <lineage>
        <taxon>Eukaryota</taxon>
        <taxon>Metazoa</taxon>
        <taxon>Ecdysozoa</taxon>
        <taxon>Arthropoda</taxon>
        <taxon>Hexapoda</taxon>
        <taxon>Insecta</taxon>
        <taxon>Pterygota</taxon>
        <taxon>Neoptera</taxon>
        <taxon>Endopterygota</taxon>
        <taxon>Diptera</taxon>
        <taxon>Nematocera</taxon>
        <taxon>Chironomoidea</taxon>
        <taxon>Ceratopogonidae</taxon>
        <taxon>Ceratopogoninae</taxon>
        <taxon>Culicoides</taxon>
        <taxon>Monoculicoides</taxon>
    </lineage>
</organism>
<dbReference type="Pfam" id="PF01127">
    <property type="entry name" value="Sdh_cyt"/>
    <property type="match status" value="1"/>
</dbReference>
<keyword evidence="6" id="KW-0408">Iron</keyword>
<dbReference type="OMA" id="LTWMLSG"/>
<dbReference type="InterPro" id="IPR034804">
    <property type="entry name" value="SQR/QFR_C/D"/>
</dbReference>
<comment type="subcellular location">
    <subcellularLocation>
        <location evidence="1">Membrane</location>
        <topology evidence="1">Multi-pass membrane protein</topology>
    </subcellularLocation>
</comment>
<dbReference type="PROSITE" id="PS01000">
    <property type="entry name" value="SDH_CYT_1"/>
    <property type="match status" value="1"/>
</dbReference>
<dbReference type="GO" id="GO:0046872">
    <property type="term" value="F:metal ion binding"/>
    <property type="evidence" value="ECO:0007669"/>
    <property type="project" value="UniProtKB-KW"/>
</dbReference>
<proteinExistence type="predicted"/>
<dbReference type="GO" id="GO:0009055">
    <property type="term" value="F:electron transfer activity"/>
    <property type="evidence" value="ECO:0007669"/>
    <property type="project" value="InterPro"/>
</dbReference>
<feature type="transmembrane region" description="Helical" evidence="8">
    <location>
        <begin position="83"/>
        <end position="102"/>
    </location>
</feature>
<dbReference type="InterPro" id="IPR014314">
    <property type="entry name" value="Succ_DH_cytb556"/>
</dbReference>
<dbReference type="SUPFAM" id="SSF81343">
    <property type="entry name" value="Fumarate reductase respiratory complex transmembrane subunits"/>
    <property type="match status" value="1"/>
</dbReference>
<dbReference type="EMBL" id="UFQT01000449">
    <property type="protein sequence ID" value="SSX24457.1"/>
    <property type="molecule type" value="Genomic_DNA"/>
</dbReference>
<evidence type="ECO:0000256" key="3">
    <source>
        <dbReference type="ARBA" id="ARBA00022692"/>
    </source>
</evidence>
<dbReference type="GO" id="GO:0006121">
    <property type="term" value="P:mitochondrial electron transport, succinate to ubiquinone"/>
    <property type="evidence" value="ECO:0007669"/>
    <property type="project" value="TreeGrafter"/>
</dbReference>
<dbReference type="GO" id="GO:0016020">
    <property type="term" value="C:membrane"/>
    <property type="evidence" value="ECO:0007669"/>
    <property type="project" value="UniProtKB-SubCell"/>
</dbReference>
<feature type="transmembrane region" description="Helical" evidence="8">
    <location>
        <begin position="122"/>
        <end position="139"/>
    </location>
</feature>
<dbReference type="Gene3D" id="1.20.1300.10">
    <property type="entry name" value="Fumarate reductase/succinate dehydrogenase, transmembrane subunit"/>
    <property type="match status" value="1"/>
</dbReference>
<gene>
    <name evidence="9" type="primary">CSON010824</name>
</gene>
<protein>
    <submittedName>
        <fullName evidence="9">CSON010824 protein</fullName>
    </submittedName>
</protein>
<dbReference type="NCBIfam" id="TIGR02970">
    <property type="entry name" value="succ_dehyd_cytB"/>
    <property type="match status" value="1"/>
</dbReference>
<sequence>MALALARNACGNRGIFGRFNISKALLGPQMGARTVVMRPTPVVPEKGVFNHDDRNDKLGRPMSPYLGIYKYQVTSMLSINHRFTGVMLTGWGMIMGYGSLIMPHDMTYYLTALENLHWSAPALYGLKLFMAFPFAYHACNGLRHLSWDAGKNLEIKQVYSTGYFMLGTAIIIGSILAAL</sequence>
<dbReference type="PANTHER" id="PTHR10978">
    <property type="entry name" value="SUCCINATE DEHYDROGENASE CYTOCHROME B560 SUBUNIT"/>
    <property type="match status" value="1"/>
</dbReference>
<evidence type="ECO:0000256" key="7">
    <source>
        <dbReference type="ARBA" id="ARBA00023136"/>
    </source>
</evidence>
<name>A0A336M7W1_CULSO</name>
<evidence type="ECO:0000256" key="5">
    <source>
        <dbReference type="ARBA" id="ARBA00022989"/>
    </source>
</evidence>
<dbReference type="PANTHER" id="PTHR10978:SF5">
    <property type="entry name" value="SUCCINATE DEHYDROGENASE CYTOCHROME B560 SUBUNIT, MITOCHONDRIAL"/>
    <property type="match status" value="1"/>
</dbReference>
<evidence type="ECO:0000256" key="1">
    <source>
        <dbReference type="ARBA" id="ARBA00004141"/>
    </source>
</evidence>
<evidence type="ECO:0000256" key="4">
    <source>
        <dbReference type="ARBA" id="ARBA00022723"/>
    </source>
</evidence>
<dbReference type="VEuPathDB" id="VectorBase:CSON010824"/>
<keyword evidence="2" id="KW-0349">Heme</keyword>
<keyword evidence="7 8" id="KW-0472">Membrane</keyword>
<dbReference type="GO" id="GO:0006099">
    <property type="term" value="P:tricarboxylic acid cycle"/>
    <property type="evidence" value="ECO:0007669"/>
    <property type="project" value="InterPro"/>
</dbReference>
<keyword evidence="5 8" id="KW-1133">Transmembrane helix</keyword>
<evidence type="ECO:0000256" key="8">
    <source>
        <dbReference type="SAM" id="Phobius"/>
    </source>
</evidence>
<dbReference type="CDD" id="cd03499">
    <property type="entry name" value="SQR_TypeC_SdhC"/>
    <property type="match status" value="1"/>
</dbReference>
<dbReference type="AlphaFoldDB" id="A0A336M7W1"/>
<keyword evidence="4" id="KW-0479">Metal-binding</keyword>
<evidence type="ECO:0000256" key="6">
    <source>
        <dbReference type="ARBA" id="ARBA00023004"/>
    </source>
</evidence>
<reference evidence="9" key="1">
    <citation type="submission" date="2018-07" db="EMBL/GenBank/DDBJ databases">
        <authorList>
            <person name="Quirk P.G."/>
            <person name="Krulwich T.A."/>
        </authorList>
    </citation>
    <scope>NUCLEOTIDE SEQUENCE</scope>
</reference>
<keyword evidence="3 8" id="KW-0812">Transmembrane</keyword>
<dbReference type="InterPro" id="IPR018495">
    <property type="entry name" value="Succ_DH_cyt_bsu_CS"/>
</dbReference>
<evidence type="ECO:0000256" key="2">
    <source>
        <dbReference type="ARBA" id="ARBA00022617"/>
    </source>
</evidence>
<dbReference type="GO" id="GO:0005739">
    <property type="term" value="C:mitochondrion"/>
    <property type="evidence" value="ECO:0007669"/>
    <property type="project" value="GOC"/>
</dbReference>
<feature type="transmembrane region" description="Helical" evidence="8">
    <location>
        <begin position="160"/>
        <end position="178"/>
    </location>
</feature>
<dbReference type="InterPro" id="IPR000701">
    <property type="entry name" value="SuccDH_FuR_B_TM-su"/>
</dbReference>
<accession>A0A336M7W1</accession>